<dbReference type="eggNOG" id="COG0160">
    <property type="taxonomic scope" value="Bacteria"/>
</dbReference>
<evidence type="ECO:0000256" key="4">
    <source>
        <dbReference type="ARBA" id="ARBA00013049"/>
    </source>
</evidence>
<evidence type="ECO:0000256" key="1">
    <source>
        <dbReference type="ARBA" id="ARBA00001933"/>
    </source>
</evidence>
<evidence type="ECO:0000256" key="6">
    <source>
        <dbReference type="ARBA" id="ARBA00022679"/>
    </source>
</evidence>
<evidence type="ECO:0000256" key="2">
    <source>
        <dbReference type="ARBA" id="ARBA00008954"/>
    </source>
</evidence>
<organism evidence="10 11">
    <name type="scientific">Halothermothrix orenii (strain H 168 / OCM 544 / DSM 9562)</name>
    <dbReference type="NCBI Taxonomy" id="373903"/>
    <lineage>
        <taxon>Bacteria</taxon>
        <taxon>Bacillati</taxon>
        <taxon>Bacillota</taxon>
        <taxon>Clostridia</taxon>
        <taxon>Halanaerobiales</taxon>
        <taxon>Halothermotrichaceae</taxon>
        <taxon>Halothermothrix</taxon>
    </lineage>
</organism>
<dbReference type="AlphaFoldDB" id="B8CY58"/>
<dbReference type="InterPro" id="IPR015424">
    <property type="entry name" value="PyrdxlP-dep_Trfase"/>
</dbReference>
<keyword evidence="7 9" id="KW-0663">Pyridoxal phosphate</keyword>
<evidence type="ECO:0000256" key="7">
    <source>
        <dbReference type="ARBA" id="ARBA00022898"/>
    </source>
</evidence>
<sequence>MGEKNYIGPDAIIDKKKEYLIPCVYHFYKNPMQLVRAKGKYFYDQAGKEYLDLFAGVSVMNAGHCHPEITDRVCEQVKTLQHTCTIYLNQPIVDLAEKLAEVTPGNLKKSFFVNSGTEANEGALLLAKLYTGNSEYIALKQGLHGRTHLTMSITGLSFWRTDPNPAGGISFAPDAYCYRCPYGLEYPGCDLKCARAIRDVIETSTSKQVAALIAEPIQGNGGIITPPPEYFKVVRDILDEYGALLIIDEVQTGFGRTGKMFAIENWGVTPDIMTMAKALGNGVPIGAFTATEEVADVYTRPGASTLGGNPVSATAGLATLKVIEEEKLTENAAEVGLYFKNGLENLAKRHRIIGDVRGLGLMLGAELVKENKEPAPDETDLVLEKMKDRGILIGKNGPSRNVLAFQPPLIINKKDVEQVIATLDEVLNEVEKEAGLD</sequence>
<dbReference type="GO" id="GO:0030170">
    <property type="term" value="F:pyridoxal phosphate binding"/>
    <property type="evidence" value="ECO:0007669"/>
    <property type="project" value="InterPro"/>
</dbReference>
<dbReference type="EMBL" id="CP001098">
    <property type="protein sequence ID" value="ACL70227.1"/>
    <property type="molecule type" value="Genomic_DNA"/>
</dbReference>
<dbReference type="PIRSF" id="PIRSF000521">
    <property type="entry name" value="Transaminase_4ab_Lys_Orn"/>
    <property type="match status" value="1"/>
</dbReference>
<keyword evidence="11" id="KW-1185">Reference proteome</keyword>
<reference evidence="10 11" key="1">
    <citation type="journal article" date="2009" name="PLoS ONE">
        <title>Genome analysis of the anaerobic thermohalophilic bacterium Halothermothrix orenii.</title>
        <authorList>
            <person name="Mavromatis K."/>
            <person name="Ivanova N."/>
            <person name="Anderson I."/>
            <person name="Lykidis A."/>
            <person name="Hooper S.D."/>
            <person name="Sun H."/>
            <person name="Kunin V."/>
            <person name="Lapidus A."/>
            <person name="Hugenholtz P."/>
            <person name="Patel B."/>
            <person name="Kyrpides N.C."/>
        </authorList>
    </citation>
    <scope>NUCLEOTIDE SEQUENCE [LARGE SCALE GENOMIC DNA]</scope>
    <source>
        <strain evidence="11">H 168 / OCM 544 / DSM 9562</strain>
    </source>
</reference>
<comment type="subunit">
    <text evidence="3">Homotetramer.</text>
</comment>
<proteinExistence type="inferred from homology"/>
<dbReference type="InterPro" id="IPR015421">
    <property type="entry name" value="PyrdxlP-dep_Trfase_major"/>
</dbReference>
<dbReference type="PANTHER" id="PTHR45688">
    <property type="match status" value="1"/>
</dbReference>
<comment type="similarity">
    <text evidence="2 9">Belongs to the class-III pyridoxal-phosphate-dependent aminotransferase family.</text>
</comment>
<dbReference type="InterPro" id="IPR005814">
    <property type="entry name" value="Aminotrans_3"/>
</dbReference>
<evidence type="ECO:0000256" key="8">
    <source>
        <dbReference type="ARBA" id="ARBA00022946"/>
    </source>
</evidence>
<dbReference type="PANTHER" id="PTHR45688:SF3">
    <property type="entry name" value="ALANINE--GLYOXYLATE AMINOTRANSFERASE 2, MITOCHONDRIAL"/>
    <property type="match status" value="1"/>
</dbReference>
<dbReference type="InterPro" id="IPR015422">
    <property type="entry name" value="PyrdxlP-dep_Trfase_small"/>
</dbReference>
<keyword evidence="8" id="KW-0809">Transit peptide</keyword>
<evidence type="ECO:0000256" key="9">
    <source>
        <dbReference type="RuleBase" id="RU003560"/>
    </source>
</evidence>
<comment type="cofactor">
    <cofactor evidence="1">
        <name>pyridoxal 5'-phosphate</name>
        <dbReference type="ChEBI" id="CHEBI:597326"/>
    </cofactor>
</comment>
<dbReference type="HOGENOM" id="CLU_016922_10_0_9"/>
<dbReference type="STRING" id="373903.Hore_14780"/>
<dbReference type="SUPFAM" id="SSF53383">
    <property type="entry name" value="PLP-dependent transferases"/>
    <property type="match status" value="1"/>
</dbReference>
<gene>
    <name evidence="10" type="ordered locus">Hore_14780</name>
</gene>
<dbReference type="Pfam" id="PF00202">
    <property type="entry name" value="Aminotran_3"/>
    <property type="match status" value="1"/>
</dbReference>
<dbReference type="EC" id="2.6.1.44" evidence="4"/>
<keyword evidence="6 10" id="KW-0808">Transferase</keyword>
<dbReference type="RefSeq" id="WP_012636410.1">
    <property type="nucleotide sequence ID" value="NC_011899.1"/>
</dbReference>
<evidence type="ECO:0000256" key="5">
    <source>
        <dbReference type="ARBA" id="ARBA00022576"/>
    </source>
</evidence>
<dbReference type="PROSITE" id="PS00600">
    <property type="entry name" value="AA_TRANSFER_CLASS_3"/>
    <property type="match status" value="1"/>
</dbReference>
<dbReference type="Proteomes" id="UP000000719">
    <property type="component" value="Chromosome"/>
</dbReference>
<keyword evidence="5 10" id="KW-0032">Aminotransferase</keyword>
<dbReference type="GO" id="GO:0008453">
    <property type="term" value="F:alanine-glyoxylate transaminase activity"/>
    <property type="evidence" value="ECO:0007669"/>
    <property type="project" value="UniProtKB-EC"/>
</dbReference>
<name>B8CY58_HALOH</name>
<dbReference type="CDD" id="cd00610">
    <property type="entry name" value="OAT_like"/>
    <property type="match status" value="1"/>
</dbReference>
<evidence type="ECO:0000256" key="3">
    <source>
        <dbReference type="ARBA" id="ARBA00011881"/>
    </source>
</evidence>
<dbReference type="Gene3D" id="3.40.640.10">
    <property type="entry name" value="Type I PLP-dependent aspartate aminotransferase-like (Major domain)"/>
    <property type="match status" value="1"/>
</dbReference>
<dbReference type="Gene3D" id="3.90.1150.10">
    <property type="entry name" value="Aspartate Aminotransferase, domain 1"/>
    <property type="match status" value="1"/>
</dbReference>
<dbReference type="KEGG" id="hor:Hore_14780"/>
<evidence type="ECO:0000313" key="10">
    <source>
        <dbReference type="EMBL" id="ACL70227.1"/>
    </source>
</evidence>
<dbReference type="InterPro" id="IPR049704">
    <property type="entry name" value="Aminotrans_3_PPA_site"/>
</dbReference>
<accession>B8CY58</accession>
<protein>
    <recommendedName>
        <fullName evidence="4">alanine--glyoxylate transaminase</fullName>
        <ecNumber evidence="4">2.6.1.44</ecNumber>
    </recommendedName>
</protein>
<dbReference type="FunFam" id="3.40.640.10:FF:000004">
    <property type="entry name" value="Acetylornithine aminotransferase"/>
    <property type="match status" value="1"/>
</dbReference>
<evidence type="ECO:0000313" key="11">
    <source>
        <dbReference type="Proteomes" id="UP000000719"/>
    </source>
</evidence>